<keyword evidence="3" id="KW-1185">Reference proteome</keyword>
<evidence type="ECO:0000313" key="3">
    <source>
        <dbReference type="Proteomes" id="UP000799753"/>
    </source>
</evidence>
<dbReference type="AlphaFoldDB" id="A0A6A6RL21"/>
<dbReference type="EMBL" id="MU006801">
    <property type="protein sequence ID" value="KAF2636040.1"/>
    <property type="molecule type" value="Genomic_DNA"/>
</dbReference>
<accession>A0A6A6RL21</accession>
<gene>
    <name evidence="2" type="ORF">P280DRAFT_510812</name>
</gene>
<protein>
    <submittedName>
        <fullName evidence="2">Uncharacterized protein</fullName>
    </submittedName>
</protein>
<sequence>MIFLLRWIQKRRQERQHTKETKVLEAKRRIQREKRSKQQAQTLLLTLQELQRTMDPLIAAHVYNNRFCPFGLLPEELFLRNRVPRRRCCYTTSSYRETAGAGSAGAGTIRIGIYASMAANSSSTRAYPTRHCYACHTQHGISQFSYANQQPFQRYQERRCLGQQGSVQLCEHVQIAWATIKAHIDDWRQQQHGKGDWQACLDSFNIECHDASHDIRCTASEAPTWPRARLCTENIDPEIVLLTMEWTPHSRMDALSLSPWTVEYPRKG</sequence>
<keyword evidence="1" id="KW-0175">Coiled coil</keyword>
<evidence type="ECO:0000313" key="2">
    <source>
        <dbReference type="EMBL" id="KAF2636040.1"/>
    </source>
</evidence>
<feature type="coiled-coil region" evidence="1">
    <location>
        <begin position="23"/>
        <end position="53"/>
    </location>
</feature>
<dbReference type="Proteomes" id="UP000799753">
    <property type="component" value="Unassembled WGS sequence"/>
</dbReference>
<evidence type="ECO:0000256" key="1">
    <source>
        <dbReference type="SAM" id="Coils"/>
    </source>
</evidence>
<dbReference type="OrthoDB" id="3692147at2759"/>
<name>A0A6A6RL21_9PLEO</name>
<reference evidence="2" key="1">
    <citation type="journal article" date="2020" name="Stud. Mycol.">
        <title>101 Dothideomycetes genomes: a test case for predicting lifestyles and emergence of pathogens.</title>
        <authorList>
            <person name="Haridas S."/>
            <person name="Albert R."/>
            <person name="Binder M."/>
            <person name="Bloem J."/>
            <person name="Labutti K."/>
            <person name="Salamov A."/>
            <person name="Andreopoulos B."/>
            <person name="Baker S."/>
            <person name="Barry K."/>
            <person name="Bills G."/>
            <person name="Bluhm B."/>
            <person name="Cannon C."/>
            <person name="Castanera R."/>
            <person name="Culley D."/>
            <person name="Daum C."/>
            <person name="Ezra D."/>
            <person name="Gonzalez J."/>
            <person name="Henrissat B."/>
            <person name="Kuo A."/>
            <person name="Liang C."/>
            <person name="Lipzen A."/>
            <person name="Lutzoni F."/>
            <person name="Magnuson J."/>
            <person name="Mondo S."/>
            <person name="Nolan M."/>
            <person name="Ohm R."/>
            <person name="Pangilinan J."/>
            <person name="Park H.-J."/>
            <person name="Ramirez L."/>
            <person name="Alfaro M."/>
            <person name="Sun H."/>
            <person name="Tritt A."/>
            <person name="Yoshinaga Y."/>
            <person name="Zwiers L.-H."/>
            <person name="Turgeon B."/>
            <person name="Goodwin S."/>
            <person name="Spatafora J."/>
            <person name="Crous P."/>
            <person name="Grigoriev I."/>
        </authorList>
    </citation>
    <scope>NUCLEOTIDE SEQUENCE</scope>
    <source>
        <strain evidence="2">CBS 473.64</strain>
    </source>
</reference>
<proteinExistence type="predicted"/>
<organism evidence="2 3">
    <name type="scientific">Massarina eburnea CBS 473.64</name>
    <dbReference type="NCBI Taxonomy" id="1395130"/>
    <lineage>
        <taxon>Eukaryota</taxon>
        <taxon>Fungi</taxon>
        <taxon>Dikarya</taxon>
        <taxon>Ascomycota</taxon>
        <taxon>Pezizomycotina</taxon>
        <taxon>Dothideomycetes</taxon>
        <taxon>Pleosporomycetidae</taxon>
        <taxon>Pleosporales</taxon>
        <taxon>Massarineae</taxon>
        <taxon>Massarinaceae</taxon>
        <taxon>Massarina</taxon>
    </lineage>
</organism>